<dbReference type="RefSeq" id="WP_187021056.1">
    <property type="nucleotide sequence ID" value="NZ_JACOPB010000003.1"/>
</dbReference>
<evidence type="ECO:0000256" key="3">
    <source>
        <dbReference type="ARBA" id="ARBA00022475"/>
    </source>
</evidence>
<feature type="transmembrane region" description="Helical" evidence="7">
    <location>
        <begin position="219"/>
        <end position="241"/>
    </location>
</feature>
<evidence type="ECO:0000256" key="5">
    <source>
        <dbReference type="ARBA" id="ARBA00022989"/>
    </source>
</evidence>
<dbReference type="PRINTS" id="PR00812">
    <property type="entry name" value="BCTERIALGSPF"/>
</dbReference>
<sequence>MITYKYKAISKDGAQVSGIVEAYDEYAAVAQIKETCRLVTKITPVQEKSSILTKELGSKRVNLKALSVMCSQFAIILTAGMPAAKCVELIADQTSDKKLRKILIEAARDVTAGHSMADSFENVDREAFPTTFLETVRSGEQSGTVENVFKNLSIYYEKQYKTRQKVSAALSYPLFVIGVAIVVVMVIMVKVIPTMTGIFKDLGGDMPLPTQMLISMSEFFKNNILVILMVTAVAVILFLAAMRTEDGRLRWNRFKLKIPVFGEIGLLNASGQFANTMSTLLAAGLSVPRALEVTAKTLDNYMLAMETAKMVTGLEEGRRLGNCMRERNCYPRTLNEMCAIGEETGELEETLKTIGTYFDNEAEHATQKAISKLEPTILVLMALVAGFIVISVYLPVFTMYDLM</sequence>
<keyword evidence="6 7" id="KW-0472">Membrane</keyword>
<keyword evidence="5 7" id="KW-1133">Transmembrane helix</keyword>
<keyword evidence="10" id="KW-1185">Reference proteome</keyword>
<dbReference type="PANTHER" id="PTHR30012:SF0">
    <property type="entry name" value="TYPE II SECRETION SYSTEM PROTEIN F-RELATED"/>
    <property type="match status" value="1"/>
</dbReference>
<protein>
    <submittedName>
        <fullName evidence="9">Type II secretion system F family protein</fullName>
    </submittedName>
</protein>
<dbReference type="Proteomes" id="UP000634672">
    <property type="component" value="Unassembled WGS sequence"/>
</dbReference>
<feature type="transmembrane region" description="Helical" evidence="7">
    <location>
        <begin position="170"/>
        <end position="199"/>
    </location>
</feature>
<comment type="subcellular location">
    <subcellularLocation>
        <location evidence="1">Cell membrane</location>
        <topology evidence="1">Multi-pass membrane protein</topology>
    </subcellularLocation>
</comment>
<evidence type="ECO:0000256" key="2">
    <source>
        <dbReference type="ARBA" id="ARBA00005745"/>
    </source>
</evidence>
<feature type="domain" description="Type II secretion system protein GspF" evidence="8">
    <location>
        <begin position="273"/>
        <end position="395"/>
    </location>
</feature>
<dbReference type="EMBL" id="JACOPB010000003">
    <property type="protein sequence ID" value="MBC5708193.1"/>
    <property type="molecule type" value="Genomic_DNA"/>
</dbReference>
<dbReference type="InterPro" id="IPR003004">
    <property type="entry name" value="GspF/PilC"/>
</dbReference>
<evidence type="ECO:0000256" key="4">
    <source>
        <dbReference type="ARBA" id="ARBA00022692"/>
    </source>
</evidence>
<comment type="similarity">
    <text evidence="2">Belongs to the GSP F family.</text>
</comment>
<proteinExistence type="inferred from homology"/>
<keyword evidence="3" id="KW-1003">Cell membrane</keyword>
<evidence type="ECO:0000256" key="6">
    <source>
        <dbReference type="ARBA" id="ARBA00023136"/>
    </source>
</evidence>
<dbReference type="Gene3D" id="1.20.81.30">
    <property type="entry name" value="Type II secretion system (T2SS), domain F"/>
    <property type="match status" value="2"/>
</dbReference>
<organism evidence="9 10">
    <name type="scientific">Hungatella hominis</name>
    <dbReference type="NCBI Taxonomy" id="2763050"/>
    <lineage>
        <taxon>Bacteria</taxon>
        <taxon>Bacillati</taxon>
        <taxon>Bacillota</taxon>
        <taxon>Clostridia</taxon>
        <taxon>Lachnospirales</taxon>
        <taxon>Lachnospiraceae</taxon>
        <taxon>Hungatella</taxon>
    </lineage>
</organism>
<dbReference type="PANTHER" id="PTHR30012">
    <property type="entry name" value="GENERAL SECRETION PATHWAY PROTEIN"/>
    <property type="match status" value="1"/>
</dbReference>
<evidence type="ECO:0000256" key="1">
    <source>
        <dbReference type="ARBA" id="ARBA00004651"/>
    </source>
</evidence>
<feature type="transmembrane region" description="Helical" evidence="7">
    <location>
        <begin position="377"/>
        <end position="400"/>
    </location>
</feature>
<feature type="domain" description="Type II secretion system protein GspF" evidence="8">
    <location>
        <begin position="70"/>
        <end position="193"/>
    </location>
</feature>
<name>A0ABR7H4S1_9FIRM</name>
<keyword evidence="4 7" id="KW-0812">Transmembrane</keyword>
<reference evidence="9 10" key="1">
    <citation type="submission" date="2020-08" db="EMBL/GenBank/DDBJ databases">
        <title>Genome public.</title>
        <authorList>
            <person name="Liu C."/>
            <person name="Sun Q."/>
        </authorList>
    </citation>
    <scope>NUCLEOTIDE SEQUENCE [LARGE SCALE GENOMIC DNA]</scope>
    <source>
        <strain evidence="9 10">NSJ-66</strain>
    </source>
</reference>
<dbReference type="InterPro" id="IPR018076">
    <property type="entry name" value="T2SS_GspF_dom"/>
</dbReference>
<gene>
    <name evidence="9" type="ORF">H8S75_09540</name>
</gene>
<accession>A0ABR7H4S1</accession>
<comment type="caution">
    <text evidence="9">The sequence shown here is derived from an EMBL/GenBank/DDBJ whole genome shotgun (WGS) entry which is preliminary data.</text>
</comment>
<evidence type="ECO:0000313" key="9">
    <source>
        <dbReference type="EMBL" id="MBC5708193.1"/>
    </source>
</evidence>
<evidence type="ECO:0000313" key="10">
    <source>
        <dbReference type="Proteomes" id="UP000634672"/>
    </source>
</evidence>
<dbReference type="InterPro" id="IPR042094">
    <property type="entry name" value="T2SS_GspF_sf"/>
</dbReference>
<dbReference type="Pfam" id="PF00482">
    <property type="entry name" value="T2SSF"/>
    <property type="match status" value="2"/>
</dbReference>
<evidence type="ECO:0000256" key="7">
    <source>
        <dbReference type="SAM" id="Phobius"/>
    </source>
</evidence>
<evidence type="ECO:0000259" key="8">
    <source>
        <dbReference type="Pfam" id="PF00482"/>
    </source>
</evidence>